<keyword evidence="2" id="KW-1185">Reference proteome</keyword>
<evidence type="ECO:0000313" key="1">
    <source>
        <dbReference type="EMBL" id="PON67578.1"/>
    </source>
</evidence>
<organism evidence="1 2">
    <name type="scientific">Parasponia andersonii</name>
    <name type="common">Sponia andersonii</name>
    <dbReference type="NCBI Taxonomy" id="3476"/>
    <lineage>
        <taxon>Eukaryota</taxon>
        <taxon>Viridiplantae</taxon>
        <taxon>Streptophyta</taxon>
        <taxon>Embryophyta</taxon>
        <taxon>Tracheophyta</taxon>
        <taxon>Spermatophyta</taxon>
        <taxon>Magnoliopsida</taxon>
        <taxon>eudicotyledons</taxon>
        <taxon>Gunneridae</taxon>
        <taxon>Pentapetalae</taxon>
        <taxon>rosids</taxon>
        <taxon>fabids</taxon>
        <taxon>Rosales</taxon>
        <taxon>Cannabaceae</taxon>
        <taxon>Parasponia</taxon>
    </lineage>
</organism>
<reference evidence="2" key="1">
    <citation type="submission" date="2016-06" db="EMBL/GenBank/DDBJ databases">
        <title>Parallel loss of symbiosis genes in relatives of nitrogen-fixing non-legume Parasponia.</title>
        <authorList>
            <person name="Van Velzen R."/>
            <person name="Holmer R."/>
            <person name="Bu F."/>
            <person name="Rutten L."/>
            <person name="Van Zeijl A."/>
            <person name="Liu W."/>
            <person name="Santuari L."/>
            <person name="Cao Q."/>
            <person name="Sharma T."/>
            <person name="Shen D."/>
            <person name="Roswanjaya Y."/>
            <person name="Wardhani T."/>
            <person name="Kalhor M.S."/>
            <person name="Jansen J."/>
            <person name="Van den Hoogen J."/>
            <person name="Gungor B."/>
            <person name="Hartog M."/>
            <person name="Hontelez J."/>
            <person name="Verver J."/>
            <person name="Yang W.-C."/>
            <person name="Schijlen E."/>
            <person name="Repin R."/>
            <person name="Schilthuizen M."/>
            <person name="Schranz E."/>
            <person name="Heidstra R."/>
            <person name="Miyata K."/>
            <person name="Fedorova E."/>
            <person name="Kohlen W."/>
            <person name="Bisseling T."/>
            <person name="Smit S."/>
            <person name="Geurts R."/>
        </authorList>
    </citation>
    <scope>NUCLEOTIDE SEQUENCE [LARGE SCALE GENOMIC DNA]</scope>
    <source>
        <strain evidence="2">cv. WU1-14</strain>
    </source>
</reference>
<gene>
    <name evidence="1" type="ORF">PanWU01x14_102150</name>
</gene>
<dbReference type="AlphaFoldDB" id="A0A2P5D2S8"/>
<proteinExistence type="predicted"/>
<evidence type="ECO:0000313" key="2">
    <source>
        <dbReference type="Proteomes" id="UP000237105"/>
    </source>
</evidence>
<dbReference type="EMBL" id="JXTB01000070">
    <property type="protein sequence ID" value="PON67578.1"/>
    <property type="molecule type" value="Genomic_DNA"/>
</dbReference>
<accession>A0A2P5D2S8</accession>
<sequence>MILAIGLLVKTLKNFHRSMHLDIDLQAEKLDTLINDTTEFVGSHAKNCVAEQSTIMFNGTEMGDVGDGKFTIGGHGGKEKLEFEDGQARSRLVDPMLLPVVPVFSMSCCRPS</sequence>
<name>A0A2P5D2S8_PARAD</name>
<comment type="caution">
    <text evidence="1">The sequence shown here is derived from an EMBL/GenBank/DDBJ whole genome shotgun (WGS) entry which is preliminary data.</text>
</comment>
<dbReference type="Proteomes" id="UP000237105">
    <property type="component" value="Unassembled WGS sequence"/>
</dbReference>
<protein>
    <submittedName>
        <fullName evidence="1">Uncharacterized protein</fullName>
    </submittedName>
</protein>